<dbReference type="InterPro" id="IPR049354">
    <property type="entry name" value="GpP-like_N"/>
</dbReference>
<feature type="domain" description="Baseplate hub protein gp44/GpP-like second" evidence="3">
    <location>
        <begin position="96"/>
        <end position="179"/>
    </location>
</feature>
<feature type="domain" description="Baseplate hub protein gp44/GpP-like C-terminal" evidence="2">
    <location>
        <begin position="267"/>
        <end position="352"/>
    </location>
</feature>
<dbReference type="InterPro" id="IPR023399">
    <property type="entry name" value="Baseplate-like_2-layer_sand"/>
</dbReference>
<dbReference type="Pfam" id="PF21929">
    <property type="entry name" value="GpP_4th"/>
    <property type="match status" value="1"/>
</dbReference>
<sequence>MIRESADRPALLVAGHLYSGWTDIRVTRGLEQASSAFALGIARGWDGLREAWPVLPFARVELRFGDDLVVTGHVDRLDGSIDASASSASVSGRSLTGDLVDCMPEIAGTEFRRTTLPAIARALAAPLGIEVVEEADCGAPFQVERFERTDTAWQVIERLARMRGILATDDARGRVVLTRALARRAASGLILGQNIVSASAEINGAKRFRKYIVLSQAPSFAARQVDVDGAAELPGGGAQPSIVATAEDPEVPRNRTRVLRAEGDGTASDARARALWTAATSRSQGMAVRVVVAGWRQADGRLWQVNEVAFTSIPWLQLEADLLVKEVEFALGAKTGRRTTLTLTPPAALLPEPIAAPPAGRGAGQAGRLIWGPRGTFARERATAE</sequence>
<dbReference type="Gene3D" id="3.55.50.10">
    <property type="entry name" value="Baseplate protein-like domains"/>
    <property type="match status" value="1"/>
</dbReference>
<evidence type="ECO:0000259" key="1">
    <source>
        <dbReference type="Pfam" id="PF21683"/>
    </source>
</evidence>
<evidence type="ECO:0000313" key="5">
    <source>
        <dbReference type="Proteomes" id="UP000765160"/>
    </source>
</evidence>
<dbReference type="Gene3D" id="3.30.1920.10">
    <property type="entry name" value="Baseplate protein-like domains - 2 layer sandwich fold"/>
    <property type="match status" value="1"/>
</dbReference>
<evidence type="ECO:0000259" key="3">
    <source>
        <dbReference type="Pfam" id="PF22255"/>
    </source>
</evidence>
<organism evidence="4 5">
    <name type="scientific">Falsiroseomonas frigidaquae</name>
    <dbReference type="NCBI Taxonomy" id="487318"/>
    <lineage>
        <taxon>Bacteria</taxon>
        <taxon>Pseudomonadati</taxon>
        <taxon>Pseudomonadota</taxon>
        <taxon>Alphaproteobacteria</taxon>
        <taxon>Acetobacterales</taxon>
        <taxon>Roseomonadaceae</taxon>
        <taxon>Falsiroseomonas</taxon>
    </lineage>
</organism>
<accession>A0ABX1F7S9</accession>
<dbReference type="InterPro" id="IPR026276">
    <property type="entry name" value="Baseplate_GpP"/>
</dbReference>
<dbReference type="InterPro" id="IPR053981">
    <property type="entry name" value="Gp44/GpP-like_2nd"/>
</dbReference>
<dbReference type="SUPFAM" id="SSF69279">
    <property type="entry name" value="Phage tail proteins"/>
    <property type="match status" value="2"/>
</dbReference>
<evidence type="ECO:0008006" key="6">
    <source>
        <dbReference type="Google" id="ProtNLM"/>
    </source>
</evidence>
<feature type="domain" description="Baseplate hub protein gp44-like N-terminal" evidence="1">
    <location>
        <begin position="11"/>
        <end position="94"/>
    </location>
</feature>
<proteinExistence type="predicted"/>
<protein>
    <recommendedName>
        <fullName evidence="6">Mu-like prophage tail protein gpP</fullName>
    </recommendedName>
</protein>
<dbReference type="EMBL" id="JAAVTX010000009">
    <property type="protein sequence ID" value="NKE48429.1"/>
    <property type="molecule type" value="Genomic_DNA"/>
</dbReference>
<evidence type="ECO:0000313" key="4">
    <source>
        <dbReference type="EMBL" id="NKE48429.1"/>
    </source>
</evidence>
<keyword evidence="5" id="KW-1185">Reference proteome</keyword>
<evidence type="ECO:0000259" key="2">
    <source>
        <dbReference type="Pfam" id="PF21929"/>
    </source>
</evidence>
<dbReference type="Gene3D" id="2.30.300.10">
    <property type="entry name" value="Baseplate protein-like domain - beta roll fold"/>
    <property type="match status" value="1"/>
</dbReference>
<dbReference type="RefSeq" id="WP_168054795.1">
    <property type="nucleotide sequence ID" value="NZ_JAATJR010000009.1"/>
</dbReference>
<reference evidence="4 5" key="1">
    <citation type="submission" date="2020-03" db="EMBL/GenBank/DDBJ databases">
        <title>Roseomonas selenitidurans sp. nov. isolated from soil.</title>
        <authorList>
            <person name="Liu H."/>
        </authorList>
    </citation>
    <scope>NUCLEOTIDE SEQUENCE [LARGE SCALE GENOMIC DNA]</scope>
    <source>
        <strain evidence="4 5">JCM 15073</strain>
    </source>
</reference>
<gene>
    <name evidence="4" type="ORF">HB662_26890</name>
</gene>
<dbReference type="Proteomes" id="UP000765160">
    <property type="component" value="Unassembled WGS sequence"/>
</dbReference>
<dbReference type="Pfam" id="PF21683">
    <property type="entry name" value="GpP-like_1st"/>
    <property type="match status" value="1"/>
</dbReference>
<dbReference type="PIRSF" id="PIRSF004440">
    <property type="entry name" value="GpP"/>
    <property type="match status" value="1"/>
</dbReference>
<dbReference type="Pfam" id="PF22255">
    <property type="entry name" value="Gp44-like_2nd"/>
    <property type="match status" value="1"/>
</dbReference>
<dbReference type="InterPro" id="IPR053982">
    <property type="entry name" value="Gp44/GpP-like_C"/>
</dbReference>
<name>A0ABX1F7S9_9PROT</name>
<comment type="caution">
    <text evidence="4">The sequence shown here is derived from an EMBL/GenBank/DDBJ whole genome shotgun (WGS) entry which is preliminary data.</text>
</comment>